<proteinExistence type="predicted"/>
<dbReference type="SUPFAM" id="SSF52129">
    <property type="entry name" value="Caspase-like"/>
    <property type="match status" value="1"/>
</dbReference>
<dbReference type="CDD" id="cd02258">
    <property type="entry name" value="Peptidase_C25_N"/>
    <property type="match status" value="1"/>
</dbReference>
<dbReference type="NCBIfam" id="NF033707">
    <property type="entry name" value="T9SS_sortase"/>
    <property type="match status" value="1"/>
</dbReference>
<dbReference type="InterPro" id="IPR029031">
    <property type="entry name" value="Gingipain_N_sf"/>
</dbReference>
<dbReference type="GO" id="GO:0006508">
    <property type="term" value="P:proteolysis"/>
    <property type="evidence" value="ECO:0007669"/>
    <property type="project" value="InterPro"/>
</dbReference>
<feature type="domain" description="Gingipain" evidence="2">
    <location>
        <begin position="511"/>
        <end position="900"/>
    </location>
</feature>
<dbReference type="eggNOG" id="COG1572">
    <property type="taxonomic scope" value="Bacteria"/>
</dbReference>
<dbReference type="InterPro" id="IPR001769">
    <property type="entry name" value="Gingipain"/>
</dbReference>
<dbReference type="STRING" id="865938.Weevi_0214"/>
<evidence type="ECO:0000313" key="3">
    <source>
        <dbReference type="EMBL" id="ADX66936.1"/>
    </source>
</evidence>
<reference evidence="4" key="2">
    <citation type="journal article" date="2011" name="Stand. Genomic Sci.">
        <title>Complete genome sequence of Weeksella virosa type strain (9751T).</title>
        <authorList>
            <person name="Lang E."/>
            <person name="Teshima H."/>
            <person name="Lucas S."/>
            <person name="Lapidus A."/>
            <person name="Hammon N."/>
            <person name="Deshpande S."/>
            <person name="Nolan M."/>
            <person name="Cheng J."/>
            <person name="Pitluck S."/>
            <person name="Liolios K."/>
            <person name="Pagani I."/>
            <person name="Mikhailova N."/>
            <person name="Ivanova N."/>
            <person name="Mavromatis K."/>
            <person name="Pati A."/>
            <person name="Tapia R."/>
            <person name="Han C."/>
            <person name="Goodwin L."/>
            <person name="Chen A."/>
            <person name="Palaniappan K."/>
            <person name="Land M."/>
            <person name="Hauser L."/>
            <person name="Chang Y."/>
            <person name="Jeffries C."/>
            <person name="Brambilla E."/>
            <person name="Kopitz M."/>
            <person name="Rohde M."/>
            <person name="Goker M."/>
            <person name="Tindall B."/>
            <person name="Detter J."/>
            <person name="Woyke T."/>
            <person name="Bristow J."/>
            <person name="Eisen J."/>
            <person name="Markowitz V."/>
            <person name="Hugenholtz P."/>
            <person name="Klenk H."/>
            <person name="Kyrpides N."/>
        </authorList>
    </citation>
    <scope>NUCLEOTIDE SEQUENCE [LARGE SCALE GENOMIC DNA]</scope>
    <source>
        <strain evidence="4">ATCC 43766 / DSM 16922 / JCM 21250 / NBRC 16016 / NCTC 11634 / CL345/78</strain>
    </source>
</reference>
<dbReference type="Gene3D" id="3.40.50.10390">
    <property type="entry name" value="Gingipain r, domain 1"/>
    <property type="match status" value="1"/>
</dbReference>
<keyword evidence="4" id="KW-1185">Reference proteome</keyword>
<dbReference type="GO" id="GO:0008234">
    <property type="term" value="F:cysteine-type peptidase activity"/>
    <property type="evidence" value="ECO:0007669"/>
    <property type="project" value="InterPro"/>
</dbReference>
<name>F0NXM9_WEEVC</name>
<dbReference type="OrthoDB" id="9809780at2"/>
<dbReference type="Gene3D" id="3.40.50.1460">
    <property type="match status" value="1"/>
</dbReference>
<evidence type="ECO:0000313" key="4">
    <source>
        <dbReference type="Proteomes" id="UP000008641"/>
    </source>
</evidence>
<reference evidence="3 4" key="1">
    <citation type="journal article" date="2011" name="Stand. Genomic Sci.">
        <title>Complete genome sequence of Weeksella virosa type strain (9751).</title>
        <authorList>
            <person name="Lang E."/>
            <person name="Teshima H."/>
            <person name="Lucas S."/>
            <person name="Lapidus A."/>
            <person name="Hammon N."/>
            <person name="Deshpande S."/>
            <person name="Nolan M."/>
            <person name="Cheng J.F."/>
            <person name="Pitluck S."/>
            <person name="Liolios K."/>
            <person name="Pagani I."/>
            <person name="Mikhailova N."/>
            <person name="Ivanova N."/>
            <person name="Mavromatis K."/>
            <person name="Pati A."/>
            <person name="Tapia R."/>
            <person name="Han C."/>
            <person name="Goodwin L."/>
            <person name="Chen A."/>
            <person name="Palaniappan K."/>
            <person name="Land M."/>
            <person name="Hauser L."/>
            <person name="Chang Y.J."/>
            <person name="Jeffries C.D."/>
            <person name="Brambilla E.M."/>
            <person name="Kopitz M."/>
            <person name="Rohde M."/>
            <person name="Goker M."/>
            <person name="Tindall B.J."/>
            <person name="Detter J.C."/>
            <person name="Woyke T."/>
            <person name="Bristow J."/>
            <person name="Eisen J.A."/>
            <person name="Markowitz V."/>
            <person name="Hugenholtz P."/>
            <person name="Klenk H.P."/>
            <person name="Kyrpides N.C."/>
        </authorList>
    </citation>
    <scope>NUCLEOTIDE SEQUENCE [LARGE SCALE GENOMIC DNA]</scope>
    <source>
        <strain evidence="4">ATCC 43766 / DSM 16922 / JCM 21250 / NBRC 16016 / NCTC 11634 / CL345/78</strain>
    </source>
</reference>
<dbReference type="Pfam" id="PF01364">
    <property type="entry name" value="Peptidase_C25"/>
    <property type="match status" value="1"/>
</dbReference>
<keyword evidence="1" id="KW-0732">Signal</keyword>
<dbReference type="InterPro" id="IPR029030">
    <property type="entry name" value="Caspase-like_dom_sf"/>
</dbReference>
<dbReference type="KEGG" id="wvi:Weevi_0214"/>
<evidence type="ECO:0000256" key="1">
    <source>
        <dbReference type="ARBA" id="ARBA00022729"/>
    </source>
</evidence>
<dbReference type="Gene3D" id="2.60.40.4070">
    <property type="match status" value="1"/>
</dbReference>
<accession>F0NXM9</accession>
<sequence>MRKIILLLLIFSWAIFSRAQTFHLNWKGKKEIELTNATKTSVLFFEDEKHYKLSGNNLPYFILEEENPSQFRYTISDIRKKEISFDEQQLVPHFPTYIDYVQNHIQKDQTFIHTFQLYPFIQENNKYYKIESFTLSKSSVIQPKAHRKTATNTSVLQSGDWYKIKVSKTGVYKLTTDFFKASGIPTSGYDLRTLKIYGNGGAQLPANTGTFIYDDLQENAIRVIGEEDGNFDSNDYILFYAQGPNNLHRSENQTLENLSHRLHLFDEYAYYYITFGGKNGKRISTSTIDETPTKTFTSFDDYRFFERDSLNINQMGKQWVSHPFRQNPNQTFILQLHQPIGGETAHLKASLVGKNAKNSKFTISAADATGNFSTFSTTEFSRNEVSLKLNSVPSSLAVNIIGNNTNEEVFLDKISVAYKAALTYGNEQFSFRFLDQLGEVNSFSFSGEATIWNVSDLTNAIEVTDRKFRKPTEGFHNEFIAFRNEHVFTDIKFVEKVANQNLHAISGVSAVIITPEEFLSEAMRWAQFREQNDDIKVAVATTKQIYNEFSSGSKDAFGIRNFLKFLRDHNNPNLQYAFLFGNATYDPKDRIVNNKDYIPTFLSLSSANLDNTFATDDFYTMLTDDLKLIAEGQNDILPNLTYASDALTISIGRAPARTLAEARNIVNKTISYYSPIQGKGPSYGDWRLKVITVVDDPNNYNNPDINNPTIDQQYDEVLQFANNHYYALRKLYLSGSEQEQTAAGIRYPKVTEGITNGFELGANFIAYFGHGGPTSWAQERILTSEDLTGLNNFNAAYSRLPIVSTVTCDFTIWDLPQIDSAGEQMINSTAGGALVMITTNRPIGVAYGQEINGILLKELFNEEKEQNISVGEALRLTKIKKGSDADHKEVTIIGDPMIALARPKHDIVITKMMANGVEIDLNKEHQIKALDFITIEGEIRNSTNHQLMNNFNGSITNILYEKEVEKNYLRAFPDEMYKEEFNTLYRGKGKVENGKFTLEYYLPKDINYEVGERKLVLYADNNQTDAVTVTKVNVGGLNENNMNDKEIPQGKLYMNNLNFADGGITDRDPILVGCLTDNMGISSSGASIGHDIVATLDGNIQNSFVLNEYYDGGDNNPCINKNFKDYQKGQVMYQLKNLELGQHSITLKFWDINNNSNTASLDFVVMENGNSQLHIDKLLNWPNPFTNNTYFHFEHNCDSELEVLVQIFTVSGKLVKSIKQYVSSTPFREGYRTNKYAIPWDGLDDFGDKIGKGVYIYKVNVRGVNAETCKGSAQAIEKLVILK</sequence>
<dbReference type="HOGENOM" id="CLU_004870_0_0_10"/>
<dbReference type="RefSeq" id="WP_013597328.1">
    <property type="nucleotide sequence ID" value="NC_015144.1"/>
</dbReference>
<dbReference type="Proteomes" id="UP000008641">
    <property type="component" value="Chromosome"/>
</dbReference>
<gene>
    <name evidence="3" type="ordered locus">Weevi_0214</name>
</gene>
<evidence type="ECO:0000259" key="2">
    <source>
        <dbReference type="Pfam" id="PF01364"/>
    </source>
</evidence>
<protein>
    <recommendedName>
        <fullName evidence="2">Gingipain domain-containing protein</fullName>
    </recommendedName>
</protein>
<dbReference type="EMBL" id="CP002455">
    <property type="protein sequence ID" value="ADX66936.1"/>
    <property type="molecule type" value="Genomic_DNA"/>
</dbReference>
<organism evidence="3 4">
    <name type="scientific">Weeksella virosa (strain ATCC 43766 / DSM 16922 / JCM 21250 / CCUG 30538 / CDC 9751 / IAM 14551 / NBRC 16016 / NCTC 11634 / CL345/78)</name>
    <dbReference type="NCBI Taxonomy" id="865938"/>
    <lineage>
        <taxon>Bacteria</taxon>
        <taxon>Pseudomonadati</taxon>
        <taxon>Bacteroidota</taxon>
        <taxon>Flavobacteriia</taxon>
        <taxon>Flavobacteriales</taxon>
        <taxon>Weeksellaceae</taxon>
        <taxon>Weeksella</taxon>
    </lineage>
</organism>